<organism evidence="1 2">
    <name type="scientific">Aphis glycines</name>
    <name type="common">Soybean aphid</name>
    <dbReference type="NCBI Taxonomy" id="307491"/>
    <lineage>
        <taxon>Eukaryota</taxon>
        <taxon>Metazoa</taxon>
        <taxon>Ecdysozoa</taxon>
        <taxon>Arthropoda</taxon>
        <taxon>Hexapoda</taxon>
        <taxon>Insecta</taxon>
        <taxon>Pterygota</taxon>
        <taxon>Neoptera</taxon>
        <taxon>Paraneoptera</taxon>
        <taxon>Hemiptera</taxon>
        <taxon>Sternorrhyncha</taxon>
        <taxon>Aphidomorpha</taxon>
        <taxon>Aphidoidea</taxon>
        <taxon>Aphididae</taxon>
        <taxon>Aphidini</taxon>
        <taxon>Aphis</taxon>
        <taxon>Aphis</taxon>
    </lineage>
</organism>
<dbReference type="AlphaFoldDB" id="A0A6G0U0D9"/>
<keyword evidence="2" id="KW-1185">Reference proteome</keyword>
<proteinExistence type="predicted"/>
<dbReference type="Proteomes" id="UP000475862">
    <property type="component" value="Unassembled WGS sequence"/>
</dbReference>
<protein>
    <submittedName>
        <fullName evidence="1">Uncharacterized protein</fullName>
    </submittedName>
</protein>
<evidence type="ECO:0000313" key="1">
    <source>
        <dbReference type="EMBL" id="KAE9542578.1"/>
    </source>
</evidence>
<accession>A0A6G0U0D9</accession>
<gene>
    <name evidence="1" type="ORF">AGLY_002489</name>
</gene>
<name>A0A6G0U0D9_APHGL</name>
<sequence>MIKHFNKAHLKTNKILIHHCVIKIKTNKKDILTRILGHSFIWPSCGMVLVTTTASKHALLIRDIAAPPASGDTIMLFLHSGMFSFIHFSTAGSANKLSTAYGKHGMTAVTRDADAILQAFIMINSSINYHVSRLLNFLVTTLPTSMPNRSTIRCAKSGCDVPLNTLMFGILLLATFARVETKFDFTRHLARMGSDDNKGILPQQRSS</sequence>
<comment type="caution">
    <text evidence="1">The sequence shown here is derived from an EMBL/GenBank/DDBJ whole genome shotgun (WGS) entry which is preliminary data.</text>
</comment>
<reference evidence="1 2" key="1">
    <citation type="submission" date="2019-08" db="EMBL/GenBank/DDBJ databases">
        <title>The genome of the soybean aphid Biotype 1, its phylome, world population structure and adaptation to the North American continent.</title>
        <authorList>
            <person name="Giordano R."/>
            <person name="Donthu R.K."/>
            <person name="Hernandez A.G."/>
            <person name="Wright C.L."/>
            <person name="Zimin A.V."/>
        </authorList>
    </citation>
    <scope>NUCLEOTIDE SEQUENCE [LARGE SCALE GENOMIC DNA]</scope>
    <source>
        <tissue evidence="1">Whole aphids</tissue>
    </source>
</reference>
<dbReference type="EMBL" id="VYZN01000009">
    <property type="protein sequence ID" value="KAE9542578.1"/>
    <property type="molecule type" value="Genomic_DNA"/>
</dbReference>
<evidence type="ECO:0000313" key="2">
    <source>
        <dbReference type="Proteomes" id="UP000475862"/>
    </source>
</evidence>
<dbReference type="OrthoDB" id="413572at2759"/>